<dbReference type="PANTHER" id="PTHR13504:SF38">
    <property type="entry name" value="FIDO DOMAIN-CONTAINING PROTEIN"/>
    <property type="match status" value="1"/>
</dbReference>
<gene>
    <name evidence="3" type="ORF">ACFQY8_01480</name>
</gene>
<keyword evidence="1" id="KW-0812">Transmembrane</keyword>
<dbReference type="EMBL" id="JBHTHQ010000011">
    <property type="protein sequence ID" value="MFD0704425.1"/>
    <property type="molecule type" value="Genomic_DNA"/>
</dbReference>
<protein>
    <submittedName>
        <fullName evidence="3">Fic family protein</fullName>
    </submittedName>
</protein>
<organism evidence="3 4">
    <name type="scientific">Alloscardovia venturai</name>
    <dbReference type="NCBI Taxonomy" id="1769421"/>
    <lineage>
        <taxon>Bacteria</taxon>
        <taxon>Bacillati</taxon>
        <taxon>Actinomycetota</taxon>
        <taxon>Actinomycetes</taxon>
        <taxon>Bifidobacteriales</taxon>
        <taxon>Bifidobacteriaceae</taxon>
        <taxon>Alloscardovia</taxon>
    </lineage>
</organism>
<keyword evidence="4" id="KW-1185">Reference proteome</keyword>
<name>A0ABW2Y507_9BIFI</name>
<reference evidence="4" key="1">
    <citation type="journal article" date="2019" name="Int. J. Syst. Evol. Microbiol.">
        <title>The Global Catalogue of Microorganisms (GCM) 10K type strain sequencing project: providing services to taxonomists for standard genome sequencing and annotation.</title>
        <authorList>
            <consortium name="The Broad Institute Genomics Platform"/>
            <consortium name="The Broad Institute Genome Sequencing Center for Infectious Disease"/>
            <person name="Wu L."/>
            <person name="Ma J."/>
        </authorList>
    </citation>
    <scope>NUCLEOTIDE SEQUENCE [LARGE SCALE GENOMIC DNA]</scope>
    <source>
        <strain evidence="4">CCM 8604</strain>
    </source>
</reference>
<dbReference type="RefSeq" id="WP_377937915.1">
    <property type="nucleotide sequence ID" value="NZ_JBHTHQ010000011.1"/>
</dbReference>
<evidence type="ECO:0000256" key="1">
    <source>
        <dbReference type="SAM" id="Phobius"/>
    </source>
</evidence>
<feature type="transmembrane region" description="Helical" evidence="1">
    <location>
        <begin position="194"/>
        <end position="212"/>
    </location>
</feature>
<evidence type="ECO:0000259" key="2">
    <source>
        <dbReference type="PROSITE" id="PS51459"/>
    </source>
</evidence>
<dbReference type="Pfam" id="PF02661">
    <property type="entry name" value="Fic"/>
    <property type="match status" value="1"/>
</dbReference>
<keyword evidence="1" id="KW-1133">Transmembrane helix</keyword>
<evidence type="ECO:0000313" key="4">
    <source>
        <dbReference type="Proteomes" id="UP001597036"/>
    </source>
</evidence>
<comment type="caution">
    <text evidence="3">The sequence shown here is derived from an EMBL/GenBank/DDBJ whole genome shotgun (WGS) entry which is preliminary data.</text>
</comment>
<keyword evidence="1" id="KW-0472">Membrane</keyword>
<dbReference type="Gene3D" id="1.10.3290.10">
    <property type="entry name" value="Fido-like domain"/>
    <property type="match status" value="1"/>
</dbReference>
<dbReference type="PROSITE" id="PS51459">
    <property type="entry name" value="FIDO"/>
    <property type="match status" value="1"/>
</dbReference>
<sequence>MARHYEEQNPWIDFQYSLEFSPLWARLGEAYSKCEHLANTPLKPSEQQRLAAVYMNKGAVASAAIEGNTLTVDDFEALNNGIRKLPQSQQYLKVEIDNVLEVLNNIQVNYARGKSFNLTTQWIKSQNKKILANLDTPDYAIPGEFCTSQMVVGTYRGAPPEDIEFLYDRMCEWLNRDYIHPANQLSDDKKDQRFYLYLIASILAHLYIVWIHGFGDGNGRTARIVQTAILMQSGVVPWTAANILSDYYNQTRSLYYAKLSESSTRRNVNGFIEYSVQGFVEKIREQIFEIQESQKNLAWESYVNEILSSEHAGEARDRRRDVALAILDTPEGLTRDEIAELTPAIARSYGREERKLSRDLGKLDELGLIYRVSRGRWASNKHIMDSFMPGKIQDNS</sequence>
<feature type="domain" description="Fido" evidence="2">
    <location>
        <begin position="118"/>
        <end position="277"/>
    </location>
</feature>
<dbReference type="InterPro" id="IPR040198">
    <property type="entry name" value="Fido_containing"/>
</dbReference>
<dbReference type="PANTHER" id="PTHR13504">
    <property type="entry name" value="FIDO DOMAIN-CONTAINING PROTEIN DDB_G0283145"/>
    <property type="match status" value="1"/>
</dbReference>
<proteinExistence type="predicted"/>
<dbReference type="SUPFAM" id="SSF140931">
    <property type="entry name" value="Fic-like"/>
    <property type="match status" value="1"/>
</dbReference>
<dbReference type="InterPro" id="IPR003812">
    <property type="entry name" value="Fido"/>
</dbReference>
<evidence type="ECO:0000313" key="3">
    <source>
        <dbReference type="EMBL" id="MFD0704425.1"/>
    </source>
</evidence>
<dbReference type="Proteomes" id="UP001597036">
    <property type="component" value="Unassembled WGS sequence"/>
</dbReference>
<accession>A0ABW2Y507</accession>
<dbReference type="InterPro" id="IPR036597">
    <property type="entry name" value="Fido-like_dom_sf"/>
</dbReference>